<keyword evidence="1" id="KW-0472">Membrane</keyword>
<proteinExistence type="predicted"/>
<name>A0A240EC30_9GAMM</name>
<feature type="transmembrane region" description="Helical" evidence="1">
    <location>
        <begin position="44"/>
        <end position="65"/>
    </location>
</feature>
<evidence type="ECO:0000313" key="3">
    <source>
        <dbReference type="Proteomes" id="UP000219042"/>
    </source>
</evidence>
<keyword evidence="1" id="KW-0812">Transmembrane</keyword>
<dbReference type="EMBL" id="OANT01000010">
    <property type="protein sequence ID" value="SNX46267.1"/>
    <property type="molecule type" value="Genomic_DNA"/>
</dbReference>
<evidence type="ECO:0000256" key="1">
    <source>
        <dbReference type="SAM" id="Phobius"/>
    </source>
</evidence>
<keyword evidence="1" id="KW-1133">Transmembrane helix</keyword>
<sequence length="396" mass="47171">MRDRIVSYICLTLLLIAVMFVLSFNTGFGYVYIQWLGWQIQSNLLVLLVCVVCFIAAFSTLWHLLRKVFRRRLQKHLMPKSFQELHPYERIGIVWLLHAEQVEQDRVVSTYQNSEWLYPLISARLLIDQGHGDEAKQWLKENQNPLFELAELLKIDIALADKNYAEALDRLEFLTVQPLSIWLHPVEKAYQAELREKWLLLSKTCPWWIFKASHQPQFNPEQSLIWLQALLDQSFEASDEDQQLFLEWYQTIALDLPDMDIQEQILILKLLSQFELFNAESAEFAQKILQQRFVPEVLYIWLDKALNQQQPIQQLEQQLQQWQDIYPAQPSLTFAQWHIYQRQQNFEQAEQLLKQFPDDAYMAYLRIQEAIKSSDALQEDLKLLLQYSKQDFKFDL</sequence>
<dbReference type="AlphaFoldDB" id="A0A240EC30"/>
<gene>
    <name evidence="2" type="ORF">SAMN05421731_11014</name>
</gene>
<protein>
    <submittedName>
        <fullName evidence="2">HemY protein N-terminus</fullName>
    </submittedName>
</protein>
<evidence type="ECO:0000313" key="2">
    <source>
        <dbReference type="EMBL" id="SNX46267.1"/>
    </source>
</evidence>
<keyword evidence="3" id="KW-1185">Reference proteome</keyword>
<reference evidence="3" key="1">
    <citation type="submission" date="2016-09" db="EMBL/GenBank/DDBJ databases">
        <authorList>
            <person name="Varghese N."/>
            <person name="Submissions S."/>
        </authorList>
    </citation>
    <scope>NUCLEOTIDE SEQUENCE [LARGE SCALE GENOMIC DNA]</scope>
    <source>
        <strain evidence="3">ANC 4466</strain>
    </source>
</reference>
<dbReference type="Proteomes" id="UP000219042">
    <property type="component" value="Unassembled WGS sequence"/>
</dbReference>
<organism evidence="2 3">
    <name type="scientific">Acinetobacter puyangensis</name>
    <dbReference type="NCBI Taxonomy" id="1096779"/>
    <lineage>
        <taxon>Bacteria</taxon>
        <taxon>Pseudomonadati</taxon>
        <taxon>Pseudomonadota</taxon>
        <taxon>Gammaproteobacteria</taxon>
        <taxon>Moraxellales</taxon>
        <taxon>Moraxellaceae</taxon>
        <taxon>Acinetobacter</taxon>
    </lineage>
</organism>
<dbReference type="RefSeq" id="WP_097080016.1">
    <property type="nucleotide sequence ID" value="NZ_BAABHT010000017.1"/>
</dbReference>
<accession>A0A240EC30</accession>
<dbReference type="OrthoDB" id="6711459at2"/>
<feature type="transmembrane region" description="Helical" evidence="1">
    <location>
        <begin position="5"/>
        <end position="24"/>
    </location>
</feature>